<gene>
    <name evidence="1" type="ORF">DQG23_16275</name>
</gene>
<evidence type="ECO:0000313" key="2">
    <source>
        <dbReference type="Proteomes" id="UP000250369"/>
    </source>
</evidence>
<dbReference type="EMBL" id="QMFB01000008">
    <property type="protein sequence ID" value="RAV20513.1"/>
    <property type="molecule type" value="Genomic_DNA"/>
</dbReference>
<dbReference type="Pfam" id="PF06841">
    <property type="entry name" value="Phage_T4_gp19"/>
    <property type="match status" value="1"/>
</dbReference>
<proteinExistence type="predicted"/>
<dbReference type="AlphaFoldDB" id="A0A329MP60"/>
<dbReference type="Proteomes" id="UP000250369">
    <property type="component" value="Unassembled WGS sequence"/>
</dbReference>
<organism evidence="1 2">
    <name type="scientific">Paenibacillus contaminans</name>
    <dbReference type="NCBI Taxonomy" id="450362"/>
    <lineage>
        <taxon>Bacteria</taxon>
        <taxon>Bacillati</taxon>
        <taxon>Bacillota</taxon>
        <taxon>Bacilli</taxon>
        <taxon>Bacillales</taxon>
        <taxon>Paenibacillaceae</taxon>
        <taxon>Paenibacillus</taxon>
    </lineage>
</organism>
<dbReference type="OrthoDB" id="73314at2"/>
<sequence length="156" mass="17617">MLDGRLHNINGAFRFKVELDGLLVGGFSEVTGLQAETALQEYQEGGVNNYVHQFPKQTKFPKIVLKRGLTGSGDLWEWYESVIAGKVKRKNGSIIMYSRSGHEVCRWNFFDAYPVKWAGPDFNATNNNVAIESIDLVHNGLKTIHSKMWKVMGLLE</sequence>
<dbReference type="InterPro" id="IPR010667">
    <property type="entry name" value="Phage_T4_Gp19"/>
</dbReference>
<comment type="caution">
    <text evidence="1">The sequence shown here is derived from an EMBL/GenBank/DDBJ whole genome shotgun (WGS) entry which is preliminary data.</text>
</comment>
<name>A0A329MP60_9BACL</name>
<protein>
    <submittedName>
        <fullName evidence="1">Phage tail protein</fullName>
    </submittedName>
</protein>
<evidence type="ECO:0000313" key="1">
    <source>
        <dbReference type="EMBL" id="RAV20513.1"/>
    </source>
</evidence>
<accession>A0A329MP60</accession>
<dbReference type="RefSeq" id="WP_113031910.1">
    <property type="nucleotide sequence ID" value="NZ_QMFB01000008.1"/>
</dbReference>
<dbReference type="InterPro" id="IPR011747">
    <property type="entry name" value="CHP02241"/>
</dbReference>
<dbReference type="PANTHER" id="PTHR38009">
    <property type="entry name" value="CONSERVED HYPOTHETICAL PHAGE TAIL PROTEIN"/>
    <property type="match status" value="1"/>
</dbReference>
<keyword evidence="2" id="KW-1185">Reference proteome</keyword>
<dbReference type="PANTHER" id="PTHR38009:SF1">
    <property type="entry name" value="CONSERVED HYPOTHETICAL PHAGE TAIL PROTEIN"/>
    <property type="match status" value="1"/>
</dbReference>
<reference evidence="1 2" key="1">
    <citation type="journal article" date="2009" name="Int. J. Syst. Evol. Microbiol.">
        <title>Paenibacillus contaminans sp. nov., isolated from a contaminated laboratory plate.</title>
        <authorList>
            <person name="Chou J.H."/>
            <person name="Lee J.H."/>
            <person name="Lin M.C."/>
            <person name="Chang P.S."/>
            <person name="Arun A.B."/>
            <person name="Young C.C."/>
            <person name="Chen W.M."/>
        </authorList>
    </citation>
    <scope>NUCLEOTIDE SEQUENCE [LARGE SCALE GENOMIC DNA]</scope>
    <source>
        <strain evidence="1 2">CKOBP-6</strain>
    </source>
</reference>
<dbReference type="GO" id="GO:0005198">
    <property type="term" value="F:structural molecule activity"/>
    <property type="evidence" value="ECO:0007669"/>
    <property type="project" value="InterPro"/>
</dbReference>
<dbReference type="NCBIfam" id="TIGR02241">
    <property type="entry name" value="conserved hypothetical phage tail region protein"/>
    <property type="match status" value="1"/>
</dbReference>